<keyword evidence="2" id="KW-1133">Transmembrane helix</keyword>
<feature type="transmembrane region" description="Helical" evidence="2">
    <location>
        <begin position="304"/>
        <end position="326"/>
    </location>
</feature>
<dbReference type="RefSeq" id="WP_123642992.1">
    <property type="nucleotide sequence ID" value="NZ_ML119087.1"/>
</dbReference>
<evidence type="ECO:0000313" key="3">
    <source>
        <dbReference type="EMBL" id="ROT99397.1"/>
    </source>
</evidence>
<feature type="transmembrane region" description="Helical" evidence="2">
    <location>
        <begin position="203"/>
        <end position="222"/>
    </location>
</feature>
<keyword evidence="4" id="KW-1185">Reference proteome</keyword>
<dbReference type="EMBL" id="RDRB01000007">
    <property type="protein sequence ID" value="ROT99397.1"/>
    <property type="molecule type" value="Genomic_DNA"/>
</dbReference>
<evidence type="ECO:0000256" key="2">
    <source>
        <dbReference type="SAM" id="Phobius"/>
    </source>
</evidence>
<name>A0A3N2QW68_9RHOB</name>
<feature type="compositionally biased region" description="Low complexity" evidence="1">
    <location>
        <begin position="248"/>
        <end position="262"/>
    </location>
</feature>
<feature type="region of interest" description="Disordered" evidence="1">
    <location>
        <begin position="229"/>
        <end position="262"/>
    </location>
</feature>
<keyword evidence="2" id="KW-0472">Membrane</keyword>
<evidence type="ECO:0000313" key="4">
    <source>
        <dbReference type="Proteomes" id="UP000268016"/>
    </source>
</evidence>
<evidence type="ECO:0000256" key="1">
    <source>
        <dbReference type="SAM" id="MobiDB-lite"/>
    </source>
</evidence>
<proteinExistence type="predicted"/>
<accession>A0A3N2QW68</accession>
<dbReference type="Proteomes" id="UP000268016">
    <property type="component" value="Unassembled WGS sequence"/>
</dbReference>
<feature type="transmembrane region" description="Helical" evidence="2">
    <location>
        <begin position="359"/>
        <end position="379"/>
    </location>
</feature>
<sequence>MEFFTMAPVARSTLARLAPLVLGLMAVAAFASGILLQMQINARQAALGEIYLAGPPAPVSIGRFDPGRDVSPIGEARLTAALDLDAARDIGPLSEGGPTALAVPLRAGADTSDSAGLAIFVMTGPNRVTPEMLRSVPGAEASSLPLLTLNGVIRPAGQWQGALAAENLAGFAATGPVIFPFVEGRRAAILPPDYGRSTVSRQFSWLAGGLVVLALFTFAATGRAGRRAAGARSAKRKAAGTAPKTPESPAGRTARPAAAVRPARVSPTAAATASQSTAEPILVVTSGTGDDLPEVDSRRSPTRAILLGLALTFIAMAAVLAVPGLLDRFGFETPALPDMSFGSWAADRWQTALAGDVRAILVLVLGGIAVTSLVVKVVVETRRRPAIRSLH</sequence>
<organism evidence="3 4">
    <name type="scientific">Histidinibacterium lentulum</name>
    <dbReference type="NCBI Taxonomy" id="2480588"/>
    <lineage>
        <taxon>Bacteria</taxon>
        <taxon>Pseudomonadati</taxon>
        <taxon>Pseudomonadota</taxon>
        <taxon>Alphaproteobacteria</taxon>
        <taxon>Rhodobacterales</taxon>
        <taxon>Paracoccaceae</taxon>
        <taxon>Histidinibacterium</taxon>
    </lineage>
</organism>
<dbReference type="AlphaFoldDB" id="A0A3N2QW68"/>
<reference evidence="3 4" key="1">
    <citation type="submission" date="2018-10" db="EMBL/GenBank/DDBJ databases">
        <title>Histidinibacterium lentulum gen. nov., sp. nov., a marine bacterium from the culture broth of Picochlorum sp. 122.</title>
        <authorList>
            <person name="Wang G."/>
        </authorList>
    </citation>
    <scope>NUCLEOTIDE SEQUENCE [LARGE SCALE GENOMIC DNA]</scope>
    <source>
        <strain evidence="3 4">B17</strain>
    </source>
</reference>
<comment type="caution">
    <text evidence="3">The sequence shown here is derived from an EMBL/GenBank/DDBJ whole genome shotgun (WGS) entry which is preliminary data.</text>
</comment>
<gene>
    <name evidence="3" type="ORF">EAT49_14355</name>
</gene>
<protein>
    <submittedName>
        <fullName evidence="3">Uncharacterized protein</fullName>
    </submittedName>
</protein>
<keyword evidence="2" id="KW-0812">Transmembrane</keyword>